<accession>A0A818IWF2</accession>
<dbReference type="EMBL" id="CAJNYV010003047">
    <property type="protein sequence ID" value="CAF3529555.1"/>
    <property type="molecule type" value="Genomic_DNA"/>
</dbReference>
<keyword evidence="1" id="KW-1015">Disulfide bond</keyword>
<evidence type="ECO:0000256" key="1">
    <source>
        <dbReference type="ARBA" id="ARBA00023157"/>
    </source>
</evidence>
<comment type="caution">
    <text evidence="3">The sequence shown here is derived from an EMBL/GenBank/DDBJ whole genome shotgun (WGS) entry which is preliminary data.</text>
</comment>
<dbReference type="AlphaFoldDB" id="A0A818IWF2"/>
<proteinExistence type="predicted"/>
<organism evidence="3 4">
    <name type="scientific">Rotaria socialis</name>
    <dbReference type="NCBI Taxonomy" id="392032"/>
    <lineage>
        <taxon>Eukaryota</taxon>
        <taxon>Metazoa</taxon>
        <taxon>Spiralia</taxon>
        <taxon>Gnathifera</taxon>
        <taxon>Rotifera</taxon>
        <taxon>Eurotatoria</taxon>
        <taxon>Bdelloidea</taxon>
        <taxon>Philodinida</taxon>
        <taxon>Philodinidae</taxon>
        <taxon>Rotaria</taxon>
    </lineage>
</organism>
<protein>
    <submittedName>
        <fullName evidence="3">Uncharacterized protein</fullName>
    </submittedName>
</protein>
<dbReference type="CDD" id="cd00112">
    <property type="entry name" value="LDLa"/>
    <property type="match status" value="1"/>
</dbReference>
<evidence type="ECO:0000256" key="2">
    <source>
        <dbReference type="PROSITE-ProRule" id="PRU00124"/>
    </source>
</evidence>
<sequence length="270" mass="31234">MQLIPFCMRSLDSSCNTSIYNVANIIHGTPIKFETLQRENITSQQLYLWFAFLDLIERYQAFLEKLDSSLLTRIFYNCSQLWFGEYCQYTLTMSRKLNDMILNRIPIDFHPMSYLFGNGTCYTYLKCDRGPAPSCLDWRKICDGKIDCLDGGSDEASCDVLDINEYKKDEFQCGSGLCIPKDFYDNIYTSMPASNQRSTSTTNRPFTIVLTDNSELLRHTHAFQFPVNYNNFFPQITHQRHTIHPVQNGANNNNDDIPEQLLNNLLGLEL</sequence>
<name>A0A818IWF2_9BILA</name>
<evidence type="ECO:0000313" key="4">
    <source>
        <dbReference type="Proteomes" id="UP000663865"/>
    </source>
</evidence>
<gene>
    <name evidence="3" type="ORF">KIK155_LOCUS17379</name>
</gene>
<reference evidence="3" key="1">
    <citation type="submission" date="2021-02" db="EMBL/GenBank/DDBJ databases">
        <authorList>
            <person name="Nowell W R."/>
        </authorList>
    </citation>
    <scope>NUCLEOTIDE SEQUENCE</scope>
</reference>
<comment type="caution">
    <text evidence="2">Lacks conserved residue(s) required for the propagation of feature annotation.</text>
</comment>
<dbReference type="InterPro" id="IPR023415">
    <property type="entry name" value="LDLR_class-A_CS"/>
</dbReference>
<dbReference type="InterPro" id="IPR002172">
    <property type="entry name" value="LDrepeatLR_classA_rpt"/>
</dbReference>
<dbReference type="Proteomes" id="UP000663865">
    <property type="component" value="Unassembled WGS sequence"/>
</dbReference>
<dbReference type="PROSITE" id="PS01209">
    <property type="entry name" value="LDLRA_1"/>
    <property type="match status" value="1"/>
</dbReference>
<evidence type="ECO:0000313" key="3">
    <source>
        <dbReference type="EMBL" id="CAF3529555.1"/>
    </source>
</evidence>
<dbReference type="PROSITE" id="PS50068">
    <property type="entry name" value="LDLRA_2"/>
    <property type="match status" value="1"/>
</dbReference>